<accession>A0A6H2HAX7</accession>
<gene>
    <name evidence="1" type="ORF">HC248_02228</name>
</gene>
<evidence type="ECO:0000313" key="1">
    <source>
        <dbReference type="EMBL" id="QJC56917.1"/>
    </source>
</evidence>
<dbReference type="RefSeq" id="WP_168922509.1">
    <property type="nucleotide sequence ID" value="NZ_CP051461.1"/>
</dbReference>
<reference evidence="1 2" key="1">
    <citation type="submission" date="2020-04" db="EMBL/GenBank/DDBJ databases">
        <title>Complete genome of a Psychrophilic, Marine, Gas Vacuolate Bacterium Polaromonas vacuolata KCTC 22033T.</title>
        <authorList>
            <person name="Hwang K."/>
            <person name="Kim K.M."/>
        </authorList>
    </citation>
    <scope>NUCLEOTIDE SEQUENCE [LARGE SCALE GENOMIC DNA]</scope>
    <source>
        <strain evidence="1 2">KCTC 22033</strain>
    </source>
</reference>
<keyword evidence="2" id="KW-1185">Reference proteome</keyword>
<dbReference type="AlphaFoldDB" id="A0A6H2HAX7"/>
<dbReference type="Proteomes" id="UP000502041">
    <property type="component" value="Chromosome"/>
</dbReference>
<protein>
    <submittedName>
        <fullName evidence="1">Uncharacterized protein</fullName>
    </submittedName>
</protein>
<dbReference type="EMBL" id="CP051461">
    <property type="protein sequence ID" value="QJC56917.1"/>
    <property type="molecule type" value="Genomic_DNA"/>
</dbReference>
<organism evidence="1 2">
    <name type="scientific">Polaromonas vacuolata</name>
    <dbReference type="NCBI Taxonomy" id="37448"/>
    <lineage>
        <taxon>Bacteria</taxon>
        <taxon>Pseudomonadati</taxon>
        <taxon>Pseudomonadota</taxon>
        <taxon>Betaproteobacteria</taxon>
        <taxon>Burkholderiales</taxon>
        <taxon>Comamonadaceae</taxon>
        <taxon>Polaromonas</taxon>
    </lineage>
</organism>
<name>A0A6H2HAX7_9BURK</name>
<evidence type="ECO:0000313" key="2">
    <source>
        <dbReference type="Proteomes" id="UP000502041"/>
    </source>
</evidence>
<sequence>MPRLSSIRLNFNTWKLFAKGLIFVFVSINACAVVAADSLELAQQACERFEVNSPVKGSQKPELKPHISWSGDALLSYRLQLAVVLPEGRILDSVDLHLVGNHWVFTSPVSVPLAAVKVIVSRHCPALSIQDLQAQPPHFFINDLQSCVVEPLSVSQNKSSLQWRSHSKVDRFAVTLFVINADQYGLLTISRDARYEVQKSQWDFPEQVRNQLLLLSSNGASLVASVQAQCGAVWSQPQSLSLRSVS</sequence>
<proteinExistence type="predicted"/>
<dbReference type="KEGG" id="pvac:HC248_02228"/>